<comment type="similarity">
    <text evidence="4">Belongs to the GPAT/DAPAT family.</text>
</comment>
<evidence type="ECO:0000313" key="18">
    <source>
        <dbReference type="Proteomes" id="UP000604825"/>
    </source>
</evidence>
<reference evidence="17" key="1">
    <citation type="submission" date="2020-10" db="EMBL/GenBank/DDBJ databases">
        <authorList>
            <person name="Han B."/>
            <person name="Lu T."/>
            <person name="Zhao Q."/>
            <person name="Huang X."/>
            <person name="Zhao Y."/>
        </authorList>
    </citation>
    <scope>NUCLEOTIDE SEQUENCE</scope>
</reference>
<accession>A0A811MW68</accession>
<evidence type="ECO:0000256" key="10">
    <source>
        <dbReference type="ARBA" id="ARBA00022946"/>
    </source>
</evidence>
<evidence type="ECO:0000256" key="14">
    <source>
        <dbReference type="ARBA" id="ARBA00023315"/>
    </source>
</evidence>
<keyword evidence="8" id="KW-0934">Plastid</keyword>
<keyword evidence="10" id="KW-0809">Transit peptide</keyword>
<comment type="pathway">
    <text evidence="2">Phospholipid metabolism; CDP-diacylglycerol biosynthesis; CDP-diacylglycerol from sn-glycerol 3-phosphate: step 1/3.</text>
</comment>
<keyword evidence="14" id="KW-0012">Acyltransferase</keyword>
<evidence type="ECO:0000256" key="4">
    <source>
        <dbReference type="ARBA" id="ARBA00007937"/>
    </source>
</evidence>
<feature type="domain" description="Phospholipid/glycerol acyltransferase" evidence="16">
    <location>
        <begin position="211"/>
        <end position="357"/>
    </location>
</feature>
<feature type="region of interest" description="Disordered" evidence="15">
    <location>
        <begin position="671"/>
        <end position="745"/>
    </location>
</feature>
<comment type="caution">
    <text evidence="17">The sequence shown here is derived from an EMBL/GenBank/DDBJ whole genome shotgun (WGS) entry which is preliminary data.</text>
</comment>
<name>A0A811MW68_9POAL</name>
<dbReference type="Gene3D" id="3.40.1130.10">
    <property type="entry name" value="Glycerol-3-phosphate (1)-acyltransferase"/>
    <property type="match status" value="1"/>
</dbReference>
<evidence type="ECO:0000313" key="17">
    <source>
        <dbReference type="EMBL" id="CAD6212206.1"/>
    </source>
</evidence>
<feature type="compositionally biased region" description="Low complexity" evidence="15">
    <location>
        <begin position="470"/>
        <end position="488"/>
    </location>
</feature>
<dbReference type="PANTHER" id="PTHR35695">
    <property type="entry name" value="GLYCEROL-3-PHOSPHATE ACYLTRANSFERASE, CHLOROPLASTIC"/>
    <property type="match status" value="1"/>
</dbReference>
<dbReference type="InterPro" id="IPR038114">
    <property type="entry name" value="GPAT_N_sf"/>
</dbReference>
<dbReference type="AlphaFoldDB" id="A0A811MW68"/>
<evidence type="ECO:0000256" key="3">
    <source>
        <dbReference type="ARBA" id="ARBA00005189"/>
    </source>
</evidence>
<evidence type="ECO:0000256" key="2">
    <source>
        <dbReference type="ARBA" id="ARBA00004765"/>
    </source>
</evidence>
<dbReference type="Gene3D" id="1.10.1200.50">
    <property type="entry name" value="Glycerol-3-phosphate acyltransferase, alpha helical bundle, N-terminal"/>
    <property type="match status" value="1"/>
</dbReference>
<comment type="subcellular location">
    <subcellularLocation>
        <location evidence="1">Plastid</location>
        <location evidence="1">Chloroplast stroma</location>
    </subcellularLocation>
</comment>
<protein>
    <recommendedName>
        <fullName evidence="5">glycerol-3-phosphate 1-O-acyltransferase</fullName>
        <ecNumber evidence="5">2.3.1.15</ecNumber>
    </recommendedName>
</protein>
<dbReference type="GO" id="GO:0006655">
    <property type="term" value="P:phosphatidylglycerol biosynthetic process"/>
    <property type="evidence" value="ECO:0007669"/>
    <property type="project" value="TreeGrafter"/>
</dbReference>
<dbReference type="InterPro" id="IPR023083">
    <property type="entry name" value="G3P_O-acylTrfase_N"/>
</dbReference>
<gene>
    <name evidence="17" type="ORF">NCGR_LOCUS8014</name>
</gene>
<evidence type="ECO:0000256" key="8">
    <source>
        <dbReference type="ARBA" id="ARBA00022640"/>
    </source>
</evidence>
<dbReference type="Proteomes" id="UP000604825">
    <property type="component" value="Unassembled WGS sequence"/>
</dbReference>
<keyword evidence="9" id="KW-0808">Transferase</keyword>
<feature type="region of interest" description="Disordered" evidence="15">
    <location>
        <begin position="468"/>
        <end position="489"/>
    </location>
</feature>
<keyword evidence="7" id="KW-0150">Chloroplast</keyword>
<evidence type="ECO:0000256" key="7">
    <source>
        <dbReference type="ARBA" id="ARBA00022528"/>
    </source>
</evidence>
<dbReference type="SMART" id="SM00563">
    <property type="entry name" value="PlsC"/>
    <property type="match status" value="1"/>
</dbReference>
<dbReference type="Pfam" id="PF01553">
    <property type="entry name" value="Acyltransferase"/>
    <property type="match status" value="1"/>
</dbReference>
<comment type="pathway">
    <text evidence="3">Lipid metabolism.</text>
</comment>
<evidence type="ECO:0000256" key="15">
    <source>
        <dbReference type="SAM" id="MobiDB-lite"/>
    </source>
</evidence>
<dbReference type="PANTHER" id="PTHR35695:SF1">
    <property type="entry name" value="GLYCEROL-3-PHOSPHATE ACYLTRANSFERASE, CHLOROPLASTIC"/>
    <property type="match status" value="1"/>
</dbReference>
<keyword evidence="11" id="KW-0443">Lipid metabolism</keyword>
<evidence type="ECO:0000256" key="11">
    <source>
        <dbReference type="ARBA" id="ARBA00023098"/>
    </source>
</evidence>
<dbReference type="EMBL" id="CAJGYO010000002">
    <property type="protein sequence ID" value="CAD6212206.1"/>
    <property type="molecule type" value="Genomic_DNA"/>
</dbReference>
<dbReference type="GO" id="GO:0009570">
    <property type="term" value="C:chloroplast stroma"/>
    <property type="evidence" value="ECO:0007669"/>
    <property type="project" value="UniProtKB-SubCell"/>
</dbReference>
<proteinExistence type="inferred from homology"/>
<keyword evidence="12" id="KW-0594">Phospholipid biosynthesis</keyword>
<dbReference type="InterPro" id="IPR002123">
    <property type="entry name" value="Plipid/glycerol_acylTrfase"/>
</dbReference>
<evidence type="ECO:0000256" key="6">
    <source>
        <dbReference type="ARBA" id="ARBA00022516"/>
    </source>
</evidence>
<dbReference type="UniPathway" id="UPA00557">
    <property type="reaction ID" value="UER00612"/>
</dbReference>
<dbReference type="OrthoDB" id="524544at2759"/>
<dbReference type="InterPro" id="IPR016222">
    <property type="entry name" value="G3P_O-acylTrfase_chlp"/>
</dbReference>
<evidence type="ECO:0000256" key="9">
    <source>
        <dbReference type="ARBA" id="ARBA00022679"/>
    </source>
</evidence>
<keyword evidence="13" id="KW-1208">Phospholipid metabolism</keyword>
<dbReference type="Pfam" id="PF14829">
    <property type="entry name" value="GPAT_N"/>
    <property type="match status" value="1"/>
</dbReference>
<evidence type="ECO:0000259" key="16">
    <source>
        <dbReference type="SMART" id="SM00563"/>
    </source>
</evidence>
<evidence type="ECO:0000256" key="12">
    <source>
        <dbReference type="ARBA" id="ARBA00023209"/>
    </source>
</evidence>
<keyword evidence="18" id="KW-1185">Reference proteome</keyword>
<evidence type="ECO:0000256" key="5">
    <source>
        <dbReference type="ARBA" id="ARBA00013113"/>
    </source>
</evidence>
<dbReference type="EC" id="2.3.1.15" evidence="5"/>
<dbReference type="GO" id="GO:0004366">
    <property type="term" value="F:glycerol-3-phosphate O-acyltransferase activity"/>
    <property type="evidence" value="ECO:0007669"/>
    <property type="project" value="UniProtKB-EC"/>
</dbReference>
<keyword evidence="6" id="KW-0444">Lipid biosynthesis</keyword>
<evidence type="ECO:0000256" key="1">
    <source>
        <dbReference type="ARBA" id="ARBA00004470"/>
    </source>
</evidence>
<sequence length="860" mass="93368">MHAPMLVAFAGGACPATAASSPSPWLASPRAAILAAPARLLRSRRGALRLEAKAAWRAAGGGRGPRVPAKGAVLASYMGAEEVVGPSSLLDEEELISHIRKELDNGKLPADVASNLEELYYNYRNAVLQNGDPNAYEIMLSNMTALFDRVLLDVQNPFTFPPYHKAVREPFDYYVFGQNYIRPLVDFRNSYVGNISVFHDMEDKLHQGHNVVLMSNHQSEADPAIISLLLEKTNPWISENIVYVAGDRVVTDPLCKPFSMGRNLICVYSKKHMDDFPELIEMKRRSNTRSLKEMALLLRGGSQLFWIAPSGGRDRPNPSTGEWYPAPFDSSAVDNMRRLLEHAGVPGHIYPLSLLCYEVMPPPQQVEKEIGEQRVISFHGVGLSVTEEIKYGDITAHTKNADEGRELFTNTLYNSVVNQYNVLKSAIFRDRGAAVSNNQSVMCVLPPPRVPPNASPPNPMPEPCLGLAATTSTSPTSFPTPGPTDTSTASGESFFTVPPEVHTCATVGRSKAQRWCEGTPSSDGSCGSPLPTFKDALLSGGTSATVLTESGGAARQVTSTVPLKGACPPVCYSRVGLTLTASWQWKDGERGRNVGVFNAAPVDRSLRTSEEGASTVFPCRTGVLAAVRARVALSAALPDTVLTFVRAGGSQWWPCPSQRLSGARSLRLRQPLLQRPRLPTLTRPLGSRAGGGGGGGARRRSADNNAGQAPPSPSRPTNDGEEGSGEALQPSDDDRPVTDDDPRPLKLRRVIDRSVSIIRREELGRAPVVSVVTEQEDLSGPIARQFEMEEALLTLRRYGPSSFLPSRRTPGRCQRRSSSWMNFAGSVIHIRTMPPTGMSPELRPGVLALDAFQRDGSRDH</sequence>
<dbReference type="GO" id="GO:0016024">
    <property type="term" value="P:CDP-diacylglycerol biosynthetic process"/>
    <property type="evidence" value="ECO:0007669"/>
    <property type="project" value="UniProtKB-UniPathway"/>
</dbReference>
<feature type="compositionally biased region" description="Low complexity" evidence="15">
    <location>
        <begin position="671"/>
        <end position="687"/>
    </location>
</feature>
<dbReference type="SUPFAM" id="SSF69593">
    <property type="entry name" value="Glycerol-3-phosphate (1)-acyltransferase"/>
    <property type="match status" value="1"/>
</dbReference>
<dbReference type="CDD" id="cd07985">
    <property type="entry name" value="LPLAT_GPAT"/>
    <property type="match status" value="1"/>
</dbReference>
<feature type="compositionally biased region" description="Basic and acidic residues" evidence="15">
    <location>
        <begin position="732"/>
        <end position="745"/>
    </location>
</feature>
<evidence type="ECO:0000256" key="13">
    <source>
        <dbReference type="ARBA" id="ARBA00023264"/>
    </source>
</evidence>
<organism evidence="17 18">
    <name type="scientific">Miscanthus lutarioriparius</name>
    <dbReference type="NCBI Taxonomy" id="422564"/>
    <lineage>
        <taxon>Eukaryota</taxon>
        <taxon>Viridiplantae</taxon>
        <taxon>Streptophyta</taxon>
        <taxon>Embryophyta</taxon>
        <taxon>Tracheophyta</taxon>
        <taxon>Spermatophyta</taxon>
        <taxon>Magnoliopsida</taxon>
        <taxon>Liliopsida</taxon>
        <taxon>Poales</taxon>
        <taxon>Poaceae</taxon>
        <taxon>PACMAD clade</taxon>
        <taxon>Panicoideae</taxon>
        <taxon>Andropogonodae</taxon>
        <taxon>Andropogoneae</taxon>
        <taxon>Saccharinae</taxon>
        <taxon>Miscanthus</taxon>
    </lineage>
</organism>